<dbReference type="SUPFAM" id="SSF50978">
    <property type="entry name" value="WD40 repeat-like"/>
    <property type="match status" value="1"/>
</dbReference>
<dbReference type="InterPro" id="IPR015943">
    <property type="entry name" value="WD40/YVTN_repeat-like_dom_sf"/>
</dbReference>
<proteinExistence type="inferred from homology"/>
<dbReference type="GeneID" id="16607093"/>
<dbReference type="SMART" id="SM00320">
    <property type="entry name" value="WD40"/>
    <property type="match status" value="3"/>
</dbReference>
<dbReference type="Pfam" id="PF21032">
    <property type="entry name" value="PROPPIN"/>
    <property type="match status" value="1"/>
</dbReference>
<dbReference type="PANTHER" id="PTHR11227">
    <property type="entry name" value="WD-REPEAT PROTEIN INTERACTING WITH PHOSPHOINOSIDES WIPI -RELATED"/>
    <property type="match status" value="1"/>
</dbReference>
<dbReference type="Gene3D" id="2.130.10.10">
    <property type="entry name" value="YVTN repeat-like/Quinoprotein amine dehydrogenase"/>
    <property type="match status" value="1"/>
</dbReference>
<evidence type="ECO:0000256" key="1">
    <source>
        <dbReference type="ARBA" id="ARBA00022574"/>
    </source>
</evidence>
<accession>S4W562</accession>
<keyword evidence="5" id="KW-1185">Reference proteome</keyword>
<dbReference type="EMBL" id="KC977571">
    <property type="protein sequence ID" value="AGO85892.1"/>
    <property type="molecule type" value="Genomic_DNA"/>
</dbReference>
<protein>
    <submittedName>
        <fullName evidence="4">WD40-repeat containing protein</fullName>
    </submittedName>
</protein>
<dbReference type="InterPro" id="IPR048720">
    <property type="entry name" value="PROPPIN"/>
</dbReference>
<evidence type="ECO:0000256" key="3">
    <source>
        <dbReference type="ARBA" id="ARBA00025740"/>
    </source>
</evidence>
<keyword evidence="2" id="KW-0677">Repeat</keyword>
<dbReference type="InterPro" id="IPR036322">
    <property type="entry name" value="WD40_repeat_dom_sf"/>
</dbReference>
<evidence type="ECO:0000256" key="2">
    <source>
        <dbReference type="ARBA" id="ARBA00022737"/>
    </source>
</evidence>
<comment type="similarity">
    <text evidence="3">Belongs to the WD repeat PROPPIN family.</text>
</comment>
<dbReference type="KEGG" id="vg:16607093"/>
<dbReference type="Proteomes" id="UP000204584">
    <property type="component" value="Segment"/>
</dbReference>
<sequence>MALTCQPTTAGGGNGLLSLKFNQDQSCLAVATTSGFCVWNTEPFTLRYRRDLGAGVGLATVLFRSNIAILAGGGDNPRFQDGRAMVWDDHLGQAIAELPFNSTVRGIEMTADAIAIALDGRTSVYDFSGLVNIMHTQTVDNPRGLVDIRASGNGAVDVIATLTTKVGHVAIHYTDNRAPSTIAAHEMPIARLALNADGSLLATTSEKGTVVRVWDTASGEKRVELRRGKDPALISTLSFSRDSRWLAVSSDRGTVHIFDLDAPAPTSPTGLLQYIGSTGVLGAGVSDYSTGRTSKATIHRPSPAPACVCAFGSEPGRLLVADAEGVYTVYAFDLAKGGEARIIKRSVFGAGTNNTAATNNGESKA</sequence>
<evidence type="ECO:0000313" key="5">
    <source>
        <dbReference type="Proteomes" id="UP000204584"/>
    </source>
</evidence>
<organism evidence="4 5">
    <name type="scientific">Pandoravirus salinus</name>
    <dbReference type="NCBI Taxonomy" id="1349410"/>
    <lineage>
        <taxon>Viruses</taxon>
        <taxon>Pandoravirus</taxon>
    </lineage>
</organism>
<dbReference type="InterPro" id="IPR001680">
    <property type="entry name" value="WD40_rpt"/>
</dbReference>
<gene>
    <name evidence="4" type="ORF">psal_cds_1090</name>
</gene>
<keyword evidence="1" id="KW-0853">WD repeat</keyword>
<dbReference type="RefSeq" id="YP_008438381.1">
    <property type="nucleotide sequence ID" value="NC_022098.1"/>
</dbReference>
<name>S4W562_9VIRU</name>
<evidence type="ECO:0000313" key="4">
    <source>
        <dbReference type="EMBL" id="AGO85892.1"/>
    </source>
</evidence>
<reference evidence="4 5" key="1">
    <citation type="journal article" date="2013" name="Science">
        <title>Pandoraviruses: amoeba viruses with genomes up to 2.5 Mb reaching that of parasitic eukaryotes.</title>
        <authorList>
            <person name="Philippe N."/>
            <person name="Legendre M."/>
            <person name="Doutre G."/>
            <person name="Coute Y."/>
            <person name="Poirot O."/>
            <person name="Lescot M."/>
            <person name="Arslan D."/>
            <person name="Seltzer V."/>
            <person name="Bertaux L."/>
            <person name="Bruley C."/>
            <person name="Garin J."/>
            <person name="Claverie J.M."/>
            <person name="Abergel C."/>
        </authorList>
    </citation>
    <scope>NUCLEOTIDE SEQUENCE [LARGE SCALE GENOMIC DNA]</scope>
</reference>